<dbReference type="RefSeq" id="WP_002655822.1">
    <property type="nucleotide sequence ID" value="NZ_CH672377.1"/>
</dbReference>
<proteinExistence type="predicted"/>
<sequence length="106" mass="11700">MSRVVKTFNPFFVALLIAGTAFAVTACGYGVMTVRLLNRTAEAGGMVDFFRRHGFTLLMAELGILAICTVLAIMTDDYWTRRAEAKAARKLEQSSPPADPNKRENQ</sequence>
<feature type="transmembrane region" description="Helical" evidence="1">
    <location>
        <begin position="12"/>
        <end position="34"/>
    </location>
</feature>
<comment type="caution">
    <text evidence="2">The sequence shown here is derived from an EMBL/GenBank/DDBJ whole genome shotgun (WGS) entry which is preliminary data.</text>
</comment>
<protein>
    <submittedName>
        <fullName evidence="2">Uncharacterized protein</fullName>
    </submittedName>
</protein>
<evidence type="ECO:0000313" key="3">
    <source>
        <dbReference type="Proteomes" id="UP000004358"/>
    </source>
</evidence>
<dbReference type="OrthoDB" id="283033at2"/>
<dbReference type="HOGENOM" id="CLU_2234016_0_0_0"/>
<dbReference type="AlphaFoldDB" id="A3ZSW7"/>
<gene>
    <name evidence="2" type="ORF">DSM3645_11127</name>
</gene>
<keyword evidence="1" id="KW-1133">Transmembrane helix</keyword>
<keyword evidence="1" id="KW-0472">Membrane</keyword>
<organism evidence="2 3">
    <name type="scientific">Blastopirellula marina DSM 3645</name>
    <dbReference type="NCBI Taxonomy" id="314230"/>
    <lineage>
        <taxon>Bacteria</taxon>
        <taxon>Pseudomonadati</taxon>
        <taxon>Planctomycetota</taxon>
        <taxon>Planctomycetia</taxon>
        <taxon>Pirellulales</taxon>
        <taxon>Pirellulaceae</taxon>
        <taxon>Blastopirellula</taxon>
    </lineage>
</organism>
<keyword evidence="1" id="KW-0812">Transmembrane</keyword>
<dbReference type="eggNOG" id="ENOG502ZG9A">
    <property type="taxonomic scope" value="Bacteria"/>
</dbReference>
<dbReference type="STRING" id="314230.DSM3645_11127"/>
<reference evidence="2 3" key="1">
    <citation type="submission" date="2006-02" db="EMBL/GenBank/DDBJ databases">
        <authorList>
            <person name="Amann R."/>
            <person name="Ferriera S."/>
            <person name="Johnson J."/>
            <person name="Kravitz S."/>
            <person name="Halpern A."/>
            <person name="Remington K."/>
            <person name="Beeson K."/>
            <person name="Tran B."/>
            <person name="Rogers Y.-H."/>
            <person name="Friedman R."/>
            <person name="Venter J.C."/>
        </authorList>
    </citation>
    <scope>NUCLEOTIDE SEQUENCE [LARGE SCALE GENOMIC DNA]</scope>
    <source>
        <strain evidence="2 3">DSM 3645</strain>
    </source>
</reference>
<evidence type="ECO:0000313" key="2">
    <source>
        <dbReference type="EMBL" id="EAQ80393.1"/>
    </source>
</evidence>
<dbReference type="EMBL" id="AANZ01000009">
    <property type="protein sequence ID" value="EAQ80393.1"/>
    <property type="molecule type" value="Genomic_DNA"/>
</dbReference>
<feature type="transmembrane region" description="Helical" evidence="1">
    <location>
        <begin position="54"/>
        <end position="74"/>
    </location>
</feature>
<name>A3ZSW7_9BACT</name>
<dbReference type="PROSITE" id="PS51257">
    <property type="entry name" value="PROKAR_LIPOPROTEIN"/>
    <property type="match status" value="1"/>
</dbReference>
<dbReference type="Proteomes" id="UP000004358">
    <property type="component" value="Unassembled WGS sequence"/>
</dbReference>
<accession>A3ZSW7</accession>
<evidence type="ECO:0000256" key="1">
    <source>
        <dbReference type="SAM" id="Phobius"/>
    </source>
</evidence>